<evidence type="ECO:0000313" key="3">
    <source>
        <dbReference type="Proteomes" id="UP001140076"/>
    </source>
</evidence>
<dbReference type="Proteomes" id="UP001140076">
    <property type="component" value="Unassembled WGS sequence"/>
</dbReference>
<feature type="compositionally biased region" description="Low complexity" evidence="1">
    <location>
        <begin position="81"/>
        <end position="117"/>
    </location>
</feature>
<feature type="compositionally biased region" description="Low complexity" evidence="1">
    <location>
        <begin position="28"/>
        <end position="50"/>
    </location>
</feature>
<feature type="region of interest" description="Disordered" evidence="1">
    <location>
        <begin position="1"/>
        <end position="207"/>
    </location>
</feature>
<accession>A0A9X3NNM5</accession>
<gene>
    <name evidence="2" type="ORF">LG943_12345</name>
</gene>
<dbReference type="EMBL" id="JAJAQC010000017">
    <property type="protein sequence ID" value="MDA0565104.1"/>
    <property type="molecule type" value="Genomic_DNA"/>
</dbReference>
<name>A0A9X3NNM5_9ACTN</name>
<organism evidence="2 3">
    <name type="scientific">Streptomonospora mangrovi</name>
    <dbReference type="NCBI Taxonomy" id="2883123"/>
    <lineage>
        <taxon>Bacteria</taxon>
        <taxon>Bacillati</taxon>
        <taxon>Actinomycetota</taxon>
        <taxon>Actinomycetes</taxon>
        <taxon>Streptosporangiales</taxon>
        <taxon>Nocardiopsidaceae</taxon>
        <taxon>Streptomonospora</taxon>
    </lineage>
</organism>
<comment type="caution">
    <text evidence="2">The sequence shown here is derived from an EMBL/GenBank/DDBJ whole genome shotgun (WGS) entry which is preliminary data.</text>
</comment>
<feature type="compositionally biased region" description="Low complexity" evidence="1">
    <location>
        <begin position="255"/>
        <end position="268"/>
    </location>
</feature>
<keyword evidence="3" id="KW-1185">Reference proteome</keyword>
<feature type="compositionally biased region" description="Gly residues" evidence="1">
    <location>
        <begin position="118"/>
        <end position="131"/>
    </location>
</feature>
<feature type="region of interest" description="Disordered" evidence="1">
    <location>
        <begin position="228"/>
        <end position="281"/>
    </location>
</feature>
<sequence length="281" mass="27463">MPCPHCGGTGRLPWRPREDAPLPDDLAEAAGAGPDAVLGPPAGRRLPLGPKAAPEGVAKHIGAAARARRAAGDRDREEVGADSGAAAASGTAAGIAAALPGSTLPGTPLPGTALPGTTGSGSGRSGAGAGTGAPARRRRRGTGSPAGGAPHTGDDAASDEDSLPSPADTRAAAHRRAAADDDPFADARGRVPRRPRRLGGAAPTATPFQHGLLHAVLGECALDARGVHGPRSPLHLGGAGQAPVPARPRTEAGARARQAGSSGSNAARTRLNTSAPGVRAG</sequence>
<evidence type="ECO:0000313" key="2">
    <source>
        <dbReference type="EMBL" id="MDA0565104.1"/>
    </source>
</evidence>
<evidence type="ECO:0000256" key="1">
    <source>
        <dbReference type="SAM" id="MobiDB-lite"/>
    </source>
</evidence>
<reference evidence="2" key="1">
    <citation type="submission" date="2021-10" db="EMBL/GenBank/DDBJ databases">
        <title>Streptomonospora sp. nov., isolated from mangrove soil.</title>
        <authorList>
            <person name="Chen X."/>
            <person name="Ge X."/>
            <person name="Liu W."/>
        </authorList>
    </citation>
    <scope>NUCLEOTIDE SEQUENCE</scope>
    <source>
        <strain evidence="2">S1-112</strain>
    </source>
</reference>
<dbReference type="AlphaFoldDB" id="A0A9X3NNM5"/>
<feature type="compositionally biased region" description="Basic and acidic residues" evidence="1">
    <location>
        <begin position="70"/>
        <end position="79"/>
    </location>
</feature>
<proteinExistence type="predicted"/>
<dbReference type="RefSeq" id="WP_270072384.1">
    <property type="nucleotide sequence ID" value="NZ_JAJAQC010000017.1"/>
</dbReference>
<protein>
    <submittedName>
        <fullName evidence="2">Uncharacterized protein</fullName>
    </submittedName>
</protein>